<dbReference type="GO" id="GO:0062054">
    <property type="term" value="F:fluoride channel activity"/>
    <property type="evidence" value="ECO:0007669"/>
    <property type="project" value="UniProtKB-UniRule"/>
</dbReference>
<proteinExistence type="inferred from homology"/>
<dbReference type="AlphaFoldDB" id="V4RMP1"/>
<evidence type="ECO:0000256" key="11">
    <source>
        <dbReference type="ARBA" id="ARBA00035585"/>
    </source>
</evidence>
<dbReference type="HAMAP" id="MF_00454">
    <property type="entry name" value="FluC"/>
    <property type="match status" value="1"/>
</dbReference>
<evidence type="ECO:0000313" key="13">
    <source>
        <dbReference type="EMBL" id="ESR26544.1"/>
    </source>
</evidence>
<dbReference type="STRING" id="631454.N177_0763"/>
<comment type="function">
    <text evidence="12">Fluoride-specific ion channel. Important for reducing fluoride concentration in the cell, thus reducing its toxicity.</text>
</comment>
<evidence type="ECO:0000256" key="10">
    <source>
        <dbReference type="ARBA" id="ARBA00035120"/>
    </source>
</evidence>
<name>V4RMP1_9HYPH</name>
<comment type="subcellular location">
    <subcellularLocation>
        <location evidence="1 12">Cell membrane</location>
        <topology evidence="1 12">Multi-pass membrane protein</topology>
    </subcellularLocation>
</comment>
<dbReference type="NCBIfam" id="NF010794">
    <property type="entry name" value="PRK14198.1"/>
    <property type="match status" value="1"/>
</dbReference>
<evidence type="ECO:0000256" key="12">
    <source>
        <dbReference type="HAMAP-Rule" id="MF_00454"/>
    </source>
</evidence>
<feature type="transmembrane region" description="Helical" evidence="12">
    <location>
        <begin position="101"/>
        <end position="125"/>
    </location>
</feature>
<keyword evidence="14" id="KW-1185">Reference proteome</keyword>
<evidence type="ECO:0000256" key="7">
    <source>
        <dbReference type="ARBA" id="ARBA00023065"/>
    </source>
</evidence>
<dbReference type="PATRIC" id="fig|631454.5.peg.752"/>
<dbReference type="NCBIfam" id="NF010805">
    <property type="entry name" value="PRK14209.1"/>
    <property type="match status" value="1"/>
</dbReference>
<evidence type="ECO:0000256" key="2">
    <source>
        <dbReference type="ARBA" id="ARBA00022475"/>
    </source>
</evidence>
<evidence type="ECO:0000256" key="1">
    <source>
        <dbReference type="ARBA" id="ARBA00004651"/>
    </source>
</evidence>
<keyword evidence="9 12" id="KW-0407">Ion channel</keyword>
<dbReference type="GO" id="GO:0005886">
    <property type="term" value="C:plasma membrane"/>
    <property type="evidence" value="ECO:0007669"/>
    <property type="project" value="UniProtKB-SubCell"/>
</dbReference>
<keyword evidence="3" id="KW-0997">Cell inner membrane</keyword>
<dbReference type="PANTHER" id="PTHR28259">
    <property type="entry name" value="FLUORIDE EXPORT PROTEIN 1-RELATED"/>
    <property type="match status" value="1"/>
</dbReference>
<feature type="transmembrane region" description="Helical" evidence="12">
    <location>
        <begin position="42"/>
        <end position="61"/>
    </location>
</feature>
<dbReference type="GO" id="GO:0140114">
    <property type="term" value="P:cellular detoxification of fluoride"/>
    <property type="evidence" value="ECO:0007669"/>
    <property type="project" value="UniProtKB-UniRule"/>
</dbReference>
<dbReference type="Pfam" id="PF02537">
    <property type="entry name" value="CRCB"/>
    <property type="match status" value="1"/>
</dbReference>
<dbReference type="InterPro" id="IPR003691">
    <property type="entry name" value="FluC"/>
</dbReference>
<dbReference type="GO" id="GO:0046872">
    <property type="term" value="F:metal ion binding"/>
    <property type="evidence" value="ECO:0007669"/>
    <property type="project" value="UniProtKB-KW"/>
</dbReference>
<dbReference type="NCBIfam" id="NF010791">
    <property type="entry name" value="PRK14195.1"/>
    <property type="match status" value="1"/>
</dbReference>
<feature type="transmembrane region" description="Helical" evidence="12">
    <location>
        <begin position="68"/>
        <end position="89"/>
    </location>
</feature>
<evidence type="ECO:0000256" key="9">
    <source>
        <dbReference type="ARBA" id="ARBA00023303"/>
    </source>
</evidence>
<accession>V4RMP1</accession>
<gene>
    <name evidence="12" type="primary">fluC</name>
    <name evidence="12" type="synonym">crcB</name>
    <name evidence="13" type="ORF">N177_0763</name>
</gene>
<evidence type="ECO:0000256" key="5">
    <source>
        <dbReference type="ARBA" id="ARBA00022989"/>
    </source>
</evidence>
<comment type="similarity">
    <text evidence="10 12">Belongs to the fluoride channel Fluc/FEX (TC 1.A.43) family.</text>
</comment>
<keyword evidence="7 12" id="KW-0406">Ion transport</keyword>
<keyword evidence="6 12" id="KW-0915">Sodium</keyword>
<dbReference type="eggNOG" id="COG0239">
    <property type="taxonomic scope" value="Bacteria"/>
</dbReference>
<evidence type="ECO:0000256" key="6">
    <source>
        <dbReference type="ARBA" id="ARBA00023053"/>
    </source>
</evidence>
<keyword evidence="12" id="KW-0813">Transport</keyword>
<keyword evidence="12" id="KW-0479">Metal-binding</keyword>
<comment type="activity regulation">
    <text evidence="12">Na(+) is not transported, but it plays an essential structural role and its presence is essential for fluoride channel function.</text>
</comment>
<evidence type="ECO:0000256" key="3">
    <source>
        <dbReference type="ARBA" id="ARBA00022519"/>
    </source>
</evidence>
<organism evidence="13 14">
    <name type="scientific">Lutibaculum baratangense AMV1</name>
    <dbReference type="NCBI Taxonomy" id="631454"/>
    <lineage>
        <taxon>Bacteria</taxon>
        <taxon>Pseudomonadati</taxon>
        <taxon>Pseudomonadota</taxon>
        <taxon>Alphaproteobacteria</taxon>
        <taxon>Hyphomicrobiales</taxon>
        <taxon>Tepidamorphaceae</taxon>
        <taxon>Lutibaculum</taxon>
    </lineage>
</organism>
<evidence type="ECO:0000256" key="8">
    <source>
        <dbReference type="ARBA" id="ARBA00023136"/>
    </source>
</evidence>
<keyword evidence="8 12" id="KW-0472">Membrane</keyword>
<sequence length="130" mass="13042">MPTSLSHFLLVAAGGAIGASGRHAVGLMTLRLFGPGFPYGTLLVNILGSFAMGVLIGALALKADASQGLRLFLATGLLGGFTTFSAFSLDALSLWERGAHGAALLYVGLSVALSLAAVVAGLSLVRSIVA</sequence>
<dbReference type="NCBIfam" id="TIGR00494">
    <property type="entry name" value="crcB"/>
    <property type="match status" value="1"/>
</dbReference>
<feature type="binding site" evidence="12">
    <location>
        <position position="79"/>
    </location>
    <ligand>
        <name>Na(+)</name>
        <dbReference type="ChEBI" id="CHEBI:29101"/>
        <note>structural</note>
    </ligand>
</feature>
<protein>
    <recommendedName>
        <fullName evidence="12">Fluoride-specific ion channel FluC</fullName>
    </recommendedName>
</protein>
<comment type="catalytic activity">
    <reaction evidence="11">
        <text>fluoride(in) = fluoride(out)</text>
        <dbReference type="Rhea" id="RHEA:76159"/>
        <dbReference type="ChEBI" id="CHEBI:17051"/>
    </reaction>
    <physiologicalReaction direction="left-to-right" evidence="11">
        <dbReference type="Rhea" id="RHEA:76160"/>
    </physiologicalReaction>
</comment>
<dbReference type="Proteomes" id="UP000017819">
    <property type="component" value="Unassembled WGS sequence"/>
</dbReference>
<dbReference type="EMBL" id="AWXZ01000014">
    <property type="protein sequence ID" value="ESR26544.1"/>
    <property type="molecule type" value="Genomic_DNA"/>
</dbReference>
<reference evidence="13 14" key="1">
    <citation type="journal article" date="2014" name="Genome Announc.">
        <title>Draft Genome Sequence of Lutibaculum baratangense Strain AMV1T, Isolated from a Mud Volcano in Andamans, India.</title>
        <authorList>
            <person name="Singh A."/>
            <person name="Sreenivas A."/>
            <person name="Sathyanarayana Reddy G."/>
            <person name="Pinnaka A.K."/>
            <person name="Shivaji S."/>
        </authorList>
    </citation>
    <scope>NUCLEOTIDE SEQUENCE [LARGE SCALE GENOMIC DNA]</scope>
    <source>
        <strain evidence="13 14">AMV1</strain>
    </source>
</reference>
<dbReference type="PANTHER" id="PTHR28259:SF1">
    <property type="entry name" value="FLUORIDE EXPORT PROTEIN 1-RELATED"/>
    <property type="match status" value="1"/>
</dbReference>
<keyword evidence="2 12" id="KW-1003">Cell membrane</keyword>
<keyword evidence="4 12" id="KW-0812">Transmembrane</keyword>
<keyword evidence="5 12" id="KW-1133">Transmembrane helix</keyword>
<dbReference type="OrthoDB" id="9806299at2"/>
<evidence type="ECO:0000313" key="14">
    <source>
        <dbReference type="Proteomes" id="UP000017819"/>
    </source>
</evidence>
<dbReference type="RefSeq" id="WP_023430911.1">
    <property type="nucleotide sequence ID" value="NZ_AWXZ01000014.1"/>
</dbReference>
<feature type="binding site" evidence="12">
    <location>
        <position position="82"/>
    </location>
    <ligand>
        <name>Na(+)</name>
        <dbReference type="ChEBI" id="CHEBI:29101"/>
        <note>structural</note>
    </ligand>
</feature>
<evidence type="ECO:0000256" key="4">
    <source>
        <dbReference type="ARBA" id="ARBA00022692"/>
    </source>
</evidence>
<comment type="caution">
    <text evidence="13">The sequence shown here is derived from an EMBL/GenBank/DDBJ whole genome shotgun (WGS) entry which is preliminary data.</text>
</comment>